<feature type="transmembrane region" description="Helical" evidence="1">
    <location>
        <begin position="6"/>
        <end position="27"/>
    </location>
</feature>
<dbReference type="SUPFAM" id="SSF55073">
    <property type="entry name" value="Nucleotide cyclase"/>
    <property type="match status" value="1"/>
</dbReference>
<keyword evidence="1" id="KW-0472">Membrane</keyword>
<dbReference type="RefSeq" id="WP_183565032.1">
    <property type="nucleotide sequence ID" value="NZ_CBCSLB010000007.1"/>
</dbReference>
<proteinExistence type="predicted"/>
<dbReference type="CDD" id="cd01948">
    <property type="entry name" value="EAL"/>
    <property type="match status" value="1"/>
</dbReference>
<sequence length="788" mass="89083">MSDYQPILLLLLFIVPVIYLMDTSLVIIRRNANHMENRLASLTTASLAVMIFFQYVQQLLPEAYTLNLAAYLIYPVSIAAAGCGLLFHLAAAKVYHRLSHTKCIMISAVPLVLYVVLIVAKGTGFFFLGVKSEELWKQALFAPAMYIIFGLIVLISILNLVICLAARTRAASIVERQRWLVLFKANLYYLLAAVLVSVTVVSLAPYFYIPDSVVFLVTIIWCISLRIYMKYDILPSAKKKYELLYQFSPTAIMMLDKHMIIKEANPGALSVLGYKKENEVQNLSLAAFIEGSERASIAEEYQASLLKGAWRNREIAILDRAGKKRVILMDTELMAEGERLFVLAVIRDITQQKEEASLVHFMAHHDMLTKLPNRYHFNRELEASLEAVKTSKALLGVMLVDLDRFKLINDTLGHQYGDEALNEVAKRLYNSVDKRHLLARLGGDEFIILIRGAHEYDEIVSLAENIHQVFQLPISLQGQDFYLGGSIGISVHPFDDDSSDGLIKRADIAMYNAKHSGGNQYRLYTNEMIALVQRDVRLEKHLRKALKRKEFVLYYQPQVDLETGKLIGAEALIRWHSAELGIVHPGEFITLAEQTGLINEIGQWVIAEACQQGRLWQEQGWDDFMLSVNVSSRQFMQPDFVNKVQDILRSSRLVPDRLCLEITESMVVNNLNVARKMLDELVALGIHIAIDDFGTGYSSLSVIRQLPIAIIKIDRSFITDMDAYQGGLSIVKTIVSMGHDLHKQVVAEGVETKEQRDRLRQLGCDKAQGFFYHKPLPLAEFNKLIAAK</sequence>
<feature type="transmembrane region" description="Helical" evidence="1">
    <location>
        <begin position="39"/>
        <end position="56"/>
    </location>
</feature>
<feature type="transmembrane region" description="Helical" evidence="1">
    <location>
        <begin position="187"/>
        <end position="207"/>
    </location>
</feature>
<dbReference type="Pfam" id="PF00563">
    <property type="entry name" value="EAL"/>
    <property type="match status" value="1"/>
</dbReference>
<dbReference type="InterPro" id="IPR035965">
    <property type="entry name" value="PAS-like_dom_sf"/>
</dbReference>
<accession>A0A7W5GB58</accession>
<gene>
    <name evidence="5" type="ORF">FHS16_003507</name>
</gene>
<evidence type="ECO:0000313" key="5">
    <source>
        <dbReference type="EMBL" id="MBB3153445.1"/>
    </source>
</evidence>
<dbReference type="Gene3D" id="3.30.70.270">
    <property type="match status" value="1"/>
</dbReference>
<dbReference type="FunFam" id="3.20.20.450:FF:000001">
    <property type="entry name" value="Cyclic di-GMP phosphodiesterase yahA"/>
    <property type="match status" value="1"/>
</dbReference>
<dbReference type="PROSITE" id="PS50112">
    <property type="entry name" value="PAS"/>
    <property type="match status" value="1"/>
</dbReference>
<dbReference type="InterPro" id="IPR029787">
    <property type="entry name" value="Nucleotide_cyclase"/>
</dbReference>
<dbReference type="InterPro" id="IPR035919">
    <property type="entry name" value="EAL_sf"/>
</dbReference>
<dbReference type="InterPro" id="IPR043128">
    <property type="entry name" value="Rev_trsase/Diguanyl_cyclase"/>
</dbReference>
<evidence type="ECO:0000313" key="6">
    <source>
        <dbReference type="Proteomes" id="UP000518605"/>
    </source>
</evidence>
<evidence type="ECO:0000259" key="4">
    <source>
        <dbReference type="PROSITE" id="PS50887"/>
    </source>
</evidence>
<dbReference type="SMART" id="SM00052">
    <property type="entry name" value="EAL"/>
    <property type="match status" value="1"/>
</dbReference>
<dbReference type="AlphaFoldDB" id="A0A7W5GB58"/>
<keyword evidence="6" id="KW-1185">Reference proteome</keyword>
<evidence type="ECO:0000259" key="3">
    <source>
        <dbReference type="PROSITE" id="PS50883"/>
    </source>
</evidence>
<feature type="transmembrane region" description="Helical" evidence="1">
    <location>
        <begin position="140"/>
        <end position="166"/>
    </location>
</feature>
<dbReference type="Pfam" id="PF00990">
    <property type="entry name" value="GGDEF"/>
    <property type="match status" value="1"/>
</dbReference>
<dbReference type="SUPFAM" id="SSF141868">
    <property type="entry name" value="EAL domain-like"/>
    <property type="match status" value="1"/>
</dbReference>
<organism evidence="5 6">
    <name type="scientific">Paenibacillus endophyticus</name>
    <dbReference type="NCBI Taxonomy" id="1294268"/>
    <lineage>
        <taxon>Bacteria</taxon>
        <taxon>Bacillati</taxon>
        <taxon>Bacillota</taxon>
        <taxon>Bacilli</taxon>
        <taxon>Bacillales</taxon>
        <taxon>Paenibacillaceae</taxon>
        <taxon>Paenibacillus</taxon>
    </lineage>
</organism>
<keyword evidence="1" id="KW-0812">Transmembrane</keyword>
<evidence type="ECO:0000259" key="2">
    <source>
        <dbReference type="PROSITE" id="PS50112"/>
    </source>
</evidence>
<dbReference type="InterPro" id="IPR052155">
    <property type="entry name" value="Biofilm_reg_signaling"/>
</dbReference>
<feature type="domain" description="EAL" evidence="3">
    <location>
        <begin position="535"/>
        <end position="788"/>
    </location>
</feature>
<evidence type="ECO:0000256" key="1">
    <source>
        <dbReference type="SAM" id="Phobius"/>
    </source>
</evidence>
<comment type="caution">
    <text evidence="5">The sequence shown here is derived from an EMBL/GenBank/DDBJ whole genome shotgun (WGS) entry which is preliminary data.</text>
</comment>
<dbReference type="InterPro" id="IPR000160">
    <property type="entry name" value="GGDEF_dom"/>
</dbReference>
<feature type="transmembrane region" description="Helical" evidence="1">
    <location>
        <begin position="68"/>
        <end position="91"/>
    </location>
</feature>
<dbReference type="EMBL" id="JACHXW010000010">
    <property type="protein sequence ID" value="MBB3153445.1"/>
    <property type="molecule type" value="Genomic_DNA"/>
</dbReference>
<dbReference type="Gene3D" id="3.30.450.20">
    <property type="entry name" value="PAS domain"/>
    <property type="match status" value="1"/>
</dbReference>
<dbReference type="NCBIfam" id="TIGR00229">
    <property type="entry name" value="sensory_box"/>
    <property type="match status" value="1"/>
</dbReference>
<dbReference type="CDD" id="cd01949">
    <property type="entry name" value="GGDEF"/>
    <property type="match status" value="1"/>
</dbReference>
<dbReference type="PANTHER" id="PTHR44757:SF2">
    <property type="entry name" value="BIOFILM ARCHITECTURE MAINTENANCE PROTEIN MBAA"/>
    <property type="match status" value="1"/>
</dbReference>
<feature type="transmembrane region" description="Helical" evidence="1">
    <location>
        <begin position="103"/>
        <end position="128"/>
    </location>
</feature>
<dbReference type="Proteomes" id="UP000518605">
    <property type="component" value="Unassembled WGS sequence"/>
</dbReference>
<dbReference type="Gene3D" id="3.20.20.450">
    <property type="entry name" value="EAL domain"/>
    <property type="match status" value="1"/>
</dbReference>
<dbReference type="InterPro" id="IPR000014">
    <property type="entry name" value="PAS"/>
</dbReference>
<name>A0A7W5GB58_9BACL</name>
<dbReference type="PANTHER" id="PTHR44757">
    <property type="entry name" value="DIGUANYLATE CYCLASE DGCP"/>
    <property type="match status" value="1"/>
</dbReference>
<dbReference type="SUPFAM" id="SSF55785">
    <property type="entry name" value="PYP-like sensor domain (PAS domain)"/>
    <property type="match status" value="1"/>
</dbReference>
<dbReference type="PROSITE" id="PS50883">
    <property type="entry name" value="EAL"/>
    <property type="match status" value="1"/>
</dbReference>
<dbReference type="Pfam" id="PF13426">
    <property type="entry name" value="PAS_9"/>
    <property type="match status" value="1"/>
</dbReference>
<dbReference type="InterPro" id="IPR001633">
    <property type="entry name" value="EAL_dom"/>
</dbReference>
<feature type="domain" description="GGDEF" evidence="4">
    <location>
        <begin position="393"/>
        <end position="526"/>
    </location>
</feature>
<dbReference type="PROSITE" id="PS50887">
    <property type="entry name" value="GGDEF"/>
    <property type="match status" value="1"/>
</dbReference>
<dbReference type="SMART" id="SM00267">
    <property type="entry name" value="GGDEF"/>
    <property type="match status" value="1"/>
</dbReference>
<reference evidence="5 6" key="1">
    <citation type="submission" date="2020-08" db="EMBL/GenBank/DDBJ databases">
        <title>Genomic Encyclopedia of Type Strains, Phase III (KMG-III): the genomes of soil and plant-associated and newly described type strains.</title>
        <authorList>
            <person name="Whitman W."/>
        </authorList>
    </citation>
    <scope>NUCLEOTIDE SEQUENCE [LARGE SCALE GENOMIC DNA]</scope>
    <source>
        <strain evidence="5 6">CECT 8234</strain>
    </source>
</reference>
<dbReference type="CDD" id="cd00130">
    <property type="entry name" value="PAS"/>
    <property type="match status" value="1"/>
</dbReference>
<dbReference type="NCBIfam" id="TIGR00254">
    <property type="entry name" value="GGDEF"/>
    <property type="match status" value="1"/>
</dbReference>
<dbReference type="SMART" id="SM00091">
    <property type="entry name" value="PAS"/>
    <property type="match status" value="1"/>
</dbReference>
<protein>
    <submittedName>
        <fullName evidence="5">Diguanylate cyclase (GGDEF)-like protein/PAS domain S-box-containing protein</fullName>
    </submittedName>
</protein>
<feature type="domain" description="PAS" evidence="2">
    <location>
        <begin position="237"/>
        <end position="308"/>
    </location>
</feature>
<keyword evidence="1" id="KW-1133">Transmembrane helix</keyword>